<evidence type="ECO:0000256" key="2">
    <source>
        <dbReference type="ARBA" id="ARBA00023125"/>
    </source>
</evidence>
<dbReference type="AlphaFoldDB" id="A0A6M6JCV0"/>
<protein>
    <submittedName>
        <fullName evidence="5">Helix-turn-helix domain-containing protein</fullName>
    </submittedName>
</protein>
<dbReference type="PANTHER" id="PTHR46796:SF6">
    <property type="entry name" value="ARAC SUBFAMILY"/>
    <property type="match status" value="1"/>
</dbReference>
<dbReference type="PROSITE" id="PS00041">
    <property type="entry name" value="HTH_ARAC_FAMILY_1"/>
    <property type="match status" value="1"/>
</dbReference>
<dbReference type="RefSeq" id="WP_172154142.1">
    <property type="nucleotide sequence ID" value="NZ_CP053564.1"/>
</dbReference>
<dbReference type="SUPFAM" id="SSF46689">
    <property type="entry name" value="Homeodomain-like"/>
    <property type="match status" value="1"/>
</dbReference>
<dbReference type="Pfam" id="PF12833">
    <property type="entry name" value="HTH_18"/>
    <property type="match status" value="1"/>
</dbReference>
<dbReference type="InterPro" id="IPR018062">
    <property type="entry name" value="HTH_AraC-typ_CS"/>
</dbReference>
<dbReference type="InterPro" id="IPR018060">
    <property type="entry name" value="HTH_AraC"/>
</dbReference>
<keyword evidence="2" id="KW-0238">DNA-binding</keyword>
<evidence type="ECO:0000313" key="6">
    <source>
        <dbReference type="Proteomes" id="UP000505377"/>
    </source>
</evidence>
<reference evidence="5 6" key="1">
    <citation type="submission" date="2020-05" db="EMBL/GenBank/DDBJ databases">
        <authorList>
            <person name="Mo P."/>
        </authorList>
    </citation>
    <scope>NUCLEOTIDE SEQUENCE [LARGE SCALE GENOMIC DNA]</scope>
    <source>
        <strain evidence="5 6">Gen01</strain>
    </source>
</reference>
<accession>A0A6M6JCV0</accession>
<proteinExistence type="predicted"/>
<dbReference type="PANTHER" id="PTHR46796">
    <property type="entry name" value="HTH-TYPE TRANSCRIPTIONAL ACTIVATOR RHAS-RELATED"/>
    <property type="match status" value="1"/>
</dbReference>
<dbReference type="SMART" id="SM00342">
    <property type="entry name" value="HTH_ARAC"/>
    <property type="match status" value="1"/>
</dbReference>
<dbReference type="Gene3D" id="1.10.10.60">
    <property type="entry name" value="Homeodomain-like"/>
    <property type="match status" value="1"/>
</dbReference>
<organism evidence="5 6">
    <name type="scientific">Pseudonocardia broussonetiae</name>
    <dbReference type="NCBI Taxonomy" id="2736640"/>
    <lineage>
        <taxon>Bacteria</taxon>
        <taxon>Bacillati</taxon>
        <taxon>Actinomycetota</taxon>
        <taxon>Actinomycetes</taxon>
        <taxon>Pseudonocardiales</taxon>
        <taxon>Pseudonocardiaceae</taxon>
        <taxon>Pseudonocardia</taxon>
    </lineage>
</organism>
<evidence type="ECO:0000259" key="4">
    <source>
        <dbReference type="PROSITE" id="PS01124"/>
    </source>
</evidence>
<dbReference type="InterPro" id="IPR020449">
    <property type="entry name" value="Tscrpt_reg_AraC-type_HTH"/>
</dbReference>
<evidence type="ECO:0000256" key="3">
    <source>
        <dbReference type="ARBA" id="ARBA00023163"/>
    </source>
</evidence>
<dbReference type="GO" id="GO:0003700">
    <property type="term" value="F:DNA-binding transcription factor activity"/>
    <property type="evidence" value="ECO:0007669"/>
    <property type="project" value="InterPro"/>
</dbReference>
<dbReference type="PRINTS" id="PR00032">
    <property type="entry name" value="HTHARAC"/>
</dbReference>
<dbReference type="InterPro" id="IPR050204">
    <property type="entry name" value="AraC_XylS_family_regulators"/>
</dbReference>
<evidence type="ECO:0000313" key="5">
    <source>
        <dbReference type="EMBL" id="QJY44767.1"/>
    </source>
</evidence>
<dbReference type="EMBL" id="CP053564">
    <property type="protein sequence ID" value="QJY44767.1"/>
    <property type="molecule type" value="Genomic_DNA"/>
</dbReference>
<keyword evidence="6" id="KW-1185">Reference proteome</keyword>
<dbReference type="PROSITE" id="PS01124">
    <property type="entry name" value="HTH_ARAC_FAMILY_2"/>
    <property type="match status" value="1"/>
</dbReference>
<dbReference type="GO" id="GO:0043565">
    <property type="term" value="F:sequence-specific DNA binding"/>
    <property type="evidence" value="ECO:0007669"/>
    <property type="project" value="InterPro"/>
</dbReference>
<dbReference type="InterPro" id="IPR035418">
    <property type="entry name" value="AraC-bd_2"/>
</dbReference>
<feature type="domain" description="HTH araC/xylS-type" evidence="4">
    <location>
        <begin position="213"/>
        <end position="312"/>
    </location>
</feature>
<keyword evidence="1" id="KW-0805">Transcription regulation</keyword>
<dbReference type="Pfam" id="PF14525">
    <property type="entry name" value="AraC_binding_2"/>
    <property type="match status" value="1"/>
</dbReference>
<evidence type="ECO:0000256" key="1">
    <source>
        <dbReference type="ARBA" id="ARBA00023015"/>
    </source>
</evidence>
<dbReference type="Proteomes" id="UP000505377">
    <property type="component" value="Chromosome"/>
</dbReference>
<dbReference type="KEGG" id="pbro:HOP40_02035"/>
<dbReference type="InterPro" id="IPR009057">
    <property type="entry name" value="Homeodomain-like_sf"/>
</dbReference>
<name>A0A6M6JCV0_9PSEU</name>
<gene>
    <name evidence="5" type="ORF">HOP40_02035</name>
</gene>
<keyword evidence="3" id="KW-0804">Transcription</keyword>
<sequence>MANAHGYGVETFCTSGVPAADRLDMWSDTVTAFQGALQYDYPFPERFQGAATRQRTGRFQLVTWRISQPQTLRRTPRQVRGGGDGQYRLVLPLGAAAGMRIDGLDHVLGPAECLLIGPDTPYELVLPQGSRGVVVSVDRLDVDRRIARRTRFHRRLPLVGGVGGVLASVLDALVRERGALSAPAFDAVCAQATGLACLLALDDPAPAVDDLDERVRRFVREHAHDPELTGDRIARHVGWSLRHVQAVLRAAGTTPSDLIRETRLDLARTHLGGPGRRTIAAVARLSGFSTVDAFERSFRRRFGTTPSAYRAAGGDR</sequence>